<keyword evidence="3 4" id="KW-0786">Thiamine pyrophosphate</keyword>
<organism evidence="7 8">
    <name type="scientific">Lederbergia citrea</name>
    <dbReference type="NCBI Taxonomy" id="2833581"/>
    <lineage>
        <taxon>Bacteria</taxon>
        <taxon>Bacillati</taxon>
        <taxon>Bacillota</taxon>
        <taxon>Bacilli</taxon>
        <taxon>Bacillales</taxon>
        <taxon>Bacillaceae</taxon>
        <taxon>Lederbergia</taxon>
    </lineage>
</organism>
<dbReference type="GO" id="GO:0003863">
    <property type="term" value="F:branched-chain 2-oxo acid dehydrogenase activity"/>
    <property type="evidence" value="ECO:0007669"/>
    <property type="project" value="UniProtKB-EC"/>
</dbReference>
<sequence>MANNRHSELGLSDQQVLEMYEIMLLARRIDERMWLLNRSGKIPFVISCQGQEAAQVGAAFALNREKDYVLPYYRDLGVVLAFGMTPKDVMLSGFAKAEDPNSGGRQMPGHFGQKKNRIVTGSSPVTTQVPHAVGIALAARMEKNDIVSFVTFGEGSSNQGDFHEGANFAGVHKLPVIFMCENNQYAISVPVEKQLACEKVSDRAIGYGMPGVTVDGKDPLEVYKAVKEAADRGRRGEGPSLVETITHRLTPHSSDDDDRSYRSPDELAKAKTEDPIILFGAYLKETGLMNNDLEKEINDRVMKQVNEATDYAEEAPYPDPEDALKFVYAAEY</sequence>
<evidence type="ECO:0000256" key="1">
    <source>
        <dbReference type="ARBA" id="ARBA00001964"/>
    </source>
</evidence>
<evidence type="ECO:0000313" key="8">
    <source>
        <dbReference type="Proteomes" id="UP000676456"/>
    </source>
</evidence>
<dbReference type="RefSeq" id="WP_213097316.1">
    <property type="nucleotide sequence ID" value="NZ_JAGYPH010000001.1"/>
</dbReference>
<evidence type="ECO:0000256" key="3">
    <source>
        <dbReference type="ARBA" id="ARBA00023052"/>
    </source>
</evidence>
<comment type="caution">
    <text evidence="7">The sequence shown here is derived from an EMBL/GenBank/DDBJ whole genome shotgun (WGS) entry which is preliminary data.</text>
</comment>
<dbReference type="PANTHER" id="PTHR43380:SF1">
    <property type="entry name" value="2-OXOISOVALERATE DEHYDROGENASE SUBUNIT ALPHA, MITOCHONDRIAL"/>
    <property type="match status" value="1"/>
</dbReference>
<gene>
    <name evidence="7" type="ORF">KHA91_06265</name>
</gene>
<dbReference type="PANTHER" id="PTHR43380">
    <property type="entry name" value="2-OXOISOVALERATE DEHYDROGENASE SUBUNIT ALPHA, MITOCHONDRIAL"/>
    <property type="match status" value="1"/>
</dbReference>
<feature type="domain" description="Dehydrogenase E1 component" evidence="6">
    <location>
        <begin position="21"/>
        <end position="321"/>
    </location>
</feature>
<dbReference type="Pfam" id="PF00676">
    <property type="entry name" value="E1_dh"/>
    <property type="match status" value="1"/>
</dbReference>
<accession>A0A942UP87</accession>
<dbReference type="Gene3D" id="3.40.50.970">
    <property type="match status" value="1"/>
</dbReference>
<dbReference type="CDD" id="cd02000">
    <property type="entry name" value="TPP_E1_PDC_ADC_BCADC"/>
    <property type="match status" value="1"/>
</dbReference>
<evidence type="ECO:0000256" key="5">
    <source>
        <dbReference type="SAM" id="MobiDB-lite"/>
    </source>
</evidence>
<evidence type="ECO:0000259" key="6">
    <source>
        <dbReference type="Pfam" id="PF00676"/>
    </source>
</evidence>
<dbReference type="SUPFAM" id="SSF52518">
    <property type="entry name" value="Thiamin diphosphate-binding fold (THDP-binding)"/>
    <property type="match status" value="1"/>
</dbReference>
<dbReference type="EC" id="1.2.4.4" evidence="4"/>
<protein>
    <recommendedName>
        <fullName evidence="4">2-oxoisovalerate dehydrogenase subunit alpha</fullName>
        <ecNumber evidence="4">1.2.4.4</ecNumber>
    </recommendedName>
    <alternativeName>
        <fullName evidence="4">Branched-chain alpha-keto acid dehydrogenase E1 component alpha chain</fullName>
    </alternativeName>
</protein>
<dbReference type="Proteomes" id="UP000676456">
    <property type="component" value="Unassembled WGS sequence"/>
</dbReference>
<name>A0A942UP87_9BACI</name>
<comment type="function">
    <text evidence="4">The branched-chain alpha-keto dehydrogenase complex catalyzes the overall conversion of alpha-keto acids to acyl-CoA and CO(2). It contains multiple copies of three enzymatic components: branched-chain alpha-keto acid decarboxylase (E1), lipoamide acyltransferase (E2) and lipoamide dehydrogenase (E3).</text>
</comment>
<comment type="catalytic activity">
    <reaction evidence="4">
        <text>N(6)-[(R)-lipoyl]-L-lysyl-[protein] + 3-methyl-2-oxobutanoate + H(+) = N(6)-[(R)-S(8)-2-methylpropanoyldihydrolipoyl]-L-lysyl-[protein] + CO2</text>
        <dbReference type="Rhea" id="RHEA:13457"/>
        <dbReference type="Rhea" id="RHEA-COMP:10474"/>
        <dbReference type="Rhea" id="RHEA-COMP:10497"/>
        <dbReference type="ChEBI" id="CHEBI:11851"/>
        <dbReference type="ChEBI" id="CHEBI:15378"/>
        <dbReference type="ChEBI" id="CHEBI:16526"/>
        <dbReference type="ChEBI" id="CHEBI:83099"/>
        <dbReference type="ChEBI" id="CHEBI:83142"/>
        <dbReference type="EC" id="1.2.4.4"/>
    </reaction>
</comment>
<evidence type="ECO:0000256" key="4">
    <source>
        <dbReference type="RuleBase" id="RU365014"/>
    </source>
</evidence>
<reference evidence="7 8" key="1">
    <citation type="submission" date="2021-05" db="EMBL/GenBank/DDBJ databases">
        <title>Novel Bacillus species.</title>
        <authorList>
            <person name="Liu G."/>
        </authorList>
    </citation>
    <scope>NUCLEOTIDE SEQUENCE [LARGE SCALE GENOMIC DNA]</scope>
    <source>
        <strain evidence="7 8">FJAT-49682</strain>
    </source>
</reference>
<dbReference type="InterPro" id="IPR029061">
    <property type="entry name" value="THDP-binding"/>
</dbReference>
<keyword evidence="2 4" id="KW-0560">Oxidoreductase</keyword>
<dbReference type="InterPro" id="IPR050771">
    <property type="entry name" value="Alpha-ketoacid_DH_E1_comp"/>
</dbReference>
<comment type="similarity">
    <text evidence="4">Belongs to the BCKDHA family.</text>
</comment>
<proteinExistence type="inferred from homology"/>
<evidence type="ECO:0000256" key="2">
    <source>
        <dbReference type="ARBA" id="ARBA00023002"/>
    </source>
</evidence>
<dbReference type="GO" id="GO:0009083">
    <property type="term" value="P:branched-chain amino acid catabolic process"/>
    <property type="evidence" value="ECO:0007669"/>
    <property type="project" value="TreeGrafter"/>
</dbReference>
<feature type="region of interest" description="Disordered" evidence="5">
    <location>
        <begin position="232"/>
        <end position="267"/>
    </location>
</feature>
<dbReference type="AlphaFoldDB" id="A0A942UP87"/>
<evidence type="ECO:0000313" key="7">
    <source>
        <dbReference type="EMBL" id="MBS4222363.1"/>
    </source>
</evidence>
<comment type="cofactor">
    <cofactor evidence="1 4">
        <name>thiamine diphosphate</name>
        <dbReference type="ChEBI" id="CHEBI:58937"/>
    </cofactor>
</comment>
<keyword evidence="8" id="KW-1185">Reference proteome</keyword>
<dbReference type="InterPro" id="IPR001017">
    <property type="entry name" value="DH_E1"/>
</dbReference>
<dbReference type="FunFam" id="3.40.50.970:FF:000032">
    <property type="entry name" value="2-oxoisovalerate dehydrogenase subunit alpha"/>
    <property type="match status" value="1"/>
</dbReference>
<dbReference type="EMBL" id="JAGYPN010000001">
    <property type="protein sequence ID" value="MBS4222363.1"/>
    <property type="molecule type" value="Genomic_DNA"/>
</dbReference>